<feature type="chain" id="PRO_5040542148" description="5'-nucleotidase" evidence="8">
    <location>
        <begin position="19"/>
        <end position="550"/>
    </location>
</feature>
<dbReference type="Gene3D" id="3.60.21.10">
    <property type="match status" value="1"/>
</dbReference>
<dbReference type="InterPro" id="IPR029052">
    <property type="entry name" value="Metallo-depent_PP-like"/>
</dbReference>
<dbReference type="PANTHER" id="PTHR11575:SF24">
    <property type="entry name" value="5'-NUCLEOTIDASE"/>
    <property type="match status" value="1"/>
</dbReference>
<evidence type="ECO:0000256" key="8">
    <source>
        <dbReference type="RuleBase" id="RU362119"/>
    </source>
</evidence>
<accession>A0A9Q0YP40</accession>
<dbReference type="EMBL" id="JAIZAY010000019">
    <property type="protein sequence ID" value="KAJ8024119.1"/>
    <property type="molecule type" value="Genomic_DNA"/>
</dbReference>
<comment type="similarity">
    <text evidence="2 8">Belongs to the 5'-nucleotidase family.</text>
</comment>
<dbReference type="GO" id="GO:0000166">
    <property type="term" value="F:nucleotide binding"/>
    <property type="evidence" value="ECO:0007669"/>
    <property type="project" value="UniProtKB-KW"/>
</dbReference>
<dbReference type="OrthoDB" id="7722975at2759"/>
<keyword evidence="4" id="KW-0479">Metal-binding</keyword>
<dbReference type="EC" id="3.1.3.5" evidence="3"/>
<keyword evidence="5 8" id="KW-0732">Signal</keyword>
<dbReference type="GO" id="GO:0008253">
    <property type="term" value="F:5'-nucleotidase activity"/>
    <property type="evidence" value="ECO:0007669"/>
    <property type="project" value="UniProtKB-EC"/>
</dbReference>
<proteinExistence type="inferred from homology"/>
<dbReference type="AlphaFoldDB" id="A0A9Q0YP40"/>
<keyword evidence="12" id="KW-1185">Reference proteome</keyword>
<evidence type="ECO:0000256" key="7">
    <source>
        <dbReference type="ARBA" id="ARBA00022801"/>
    </source>
</evidence>
<comment type="caution">
    <text evidence="11">The sequence shown here is derived from an EMBL/GenBank/DDBJ whole genome shotgun (WGS) entry which is preliminary data.</text>
</comment>
<dbReference type="GO" id="GO:0006196">
    <property type="term" value="P:AMP catabolic process"/>
    <property type="evidence" value="ECO:0007669"/>
    <property type="project" value="TreeGrafter"/>
</dbReference>
<dbReference type="PANTHER" id="PTHR11575">
    <property type="entry name" value="5'-NUCLEOTIDASE-RELATED"/>
    <property type="match status" value="1"/>
</dbReference>
<evidence type="ECO:0000256" key="3">
    <source>
        <dbReference type="ARBA" id="ARBA00012643"/>
    </source>
</evidence>
<dbReference type="Proteomes" id="UP001152320">
    <property type="component" value="Chromosome 19"/>
</dbReference>
<dbReference type="GO" id="GO:0046872">
    <property type="term" value="F:metal ion binding"/>
    <property type="evidence" value="ECO:0007669"/>
    <property type="project" value="UniProtKB-KW"/>
</dbReference>
<evidence type="ECO:0000256" key="1">
    <source>
        <dbReference type="ARBA" id="ARBA00000815"/>
    </source>
</evidence>
<dbReference type="SUPFAM" id="SSF56300">
    <property type="entry name" value="Metallo-dependent phosphatases"/>
    <property type="match status" value="1"/>
</dbReference>
<dbReference type="FunFam" id="3.90.780.10:FF:000001">
    <property type="entry name" value="NT5E isoform 3"/>
    <property type="match status" value="1"/>
</dbReference>
<dbReference type="InterPro" id="IPR008334">
    <property type="entry name" value="5'-Nucleotdase_C"/>
</dbReference>
<keyword evidence="6 8" id="KW-0547">Nucleotide-binding</keyword>
<dbReference type="Pfam" id="PF02872">
    <property type="entry name" value="5_nucleotid_C"/>
    <property type="match status" value="1"/>
</dbReference>
<dbReference type="InterPro" id="IPR036907">
    <property type="entry name" value="5'-Nucleotdase_C_sf"/>
</dbReference>
<comment type="catalytic activity">
    <reaction evidence="1">
        <text>a ribonucleoside 5'-phosphate + H2O = a ribonucleoside + phosphate</text>
        <dbReference type="Rhea" id="RHEA:12484"/>
        <dbReference type="ChEBI" id="CHEBI:15377"/>
        <dbReference type="ChEBI" id="CHEBI:18254"/>
        <dbReference type="ChEBI" id="CHEBI:43474"/>
        <dbReference type="ChEBI" id="CHEBI:58043"/>
        <dbReference type="EC" id="3.1.3.5"/>
    </reaction>
</comment>
<dbReference type="Gene3D" id="3.90.780.10">
    <property type="entry name" value="5'-Nucleotidase, C-terminal domain"/>
    <property type="match status" value="1"/>
</dbReference>
<name>A0A9Q0YP40_HOLLE</name>
<evidence type="ECO:0000259" key="9">
    <source>
        <dbReference type="Pfam" id="PF00149"/>
    </source>
</evidence>
<keyword evidence="7 8" id="KW-0378">Hydrolase</keyword>
<evidence type="ECO:0000256" key="5">
    <source>
        <dbReference type="ARBA" id="ARBA00022729"/>
    </source>
</evidence>
<feature type="signal peptide" evidence="8">
    <location>
        <begin position="1"/>
        <end position="18"/>
    </location>
</feature>
<reference evidence="11" key="1">
    <citation type="submission" date="2021-10" db="EMBL/GenBank/DDBJ databases">
        <title>Tropical sea cucumber genome reveals ecological adaptation and Cuvierian tubules defense mechanism.</title>
        <authorList>
            <person name="Chen T."/>
        </authorList>
    </citation>
    <scope>NUCLEOTIDE SEQUENCE</scope>
    <source>
        <strain evidence="11">Nanhai2018</strain>
        <tissue evidence="11">Muscle</tissue>
    </source>
</reference>
<dbReference type="SUPFAM" id="SSF55816">
    <property type="entry name" value="5'-nucleotidase (syn. UDP-sugar hydrolase), C-terminal domain"/>
    <property type="match status" value="1"/>
</dbReference>
<evidence type="ECO:0000256" key="4">
    <source>
        <dbReference type="ARBA" id="ARBA00022723"/>
    </source>
</evidence>
<dbReference type="FunFam" id="3.60.21.10:FF:000020">
    <property type="entry name" value="NT5E isoform 4"/>
    <property type="match status" value="1"/>
</dbReference>
<dbReference type="GO" id="GO:0005886">
    <property type="term" value="C:plasma membrane"/>
    <property type="evidence" value="ECO:0007669"/>
    <property type="project" value="TreeGrafter"/>
</dbReference>
<gene>
    <name evidence="11" type="ORF">HOLleu_36754</name>
</gene>
<protein>
    <recommendedName>
        <fullName evidence="3">5'-nucleotidase</fullName>
        <ecNumber evidence="3">3.1.3.5</ecNumber>
    </recommendedName>
</protein>
<dbReference type="InterPro" id="IPR006179">
    <property type="entry name" value="5_nucleotidase/apyrase"/>
</dbReference>
<evidence type="ECO:0000256" key="2">
    <source>
        <dbReference type="ARBA" id="ARBA00006654"/>
    </source>
</evidence>
<evidence type="ECO:0000313" key="11">
    <source>
        <dbReference type="EMBL" id="KAJ8024119.1"/>
    </source>
</evidence>
<organism evidence="11 12">
    <name type="scientific">Holothuria leucospilota</name>
    <name type="common">Black long sea cucumber</name>
    <name type="synonym">Mertensiothuria leucospilota</name>
    <dbReference type="NCBI Taxonomy" id="206669"/>
    <lineage>
        <taxon>Eukaryota</taxon>
        <taxon>Metazoa</taxon>
        <taxon>Echinodermata</taxon>
        <taxon>Eleutherozoa</taxon>
        <taxon>Echinozoa</taxon>
        <taxon>Holothuroidea</taxon>
        <taxon>Aspidochirotacea</taxon>
        <taxon>Aspidochirotida</taxon>
        <taxon>Holothuriidae</taxon>
        <taxon>Holothuria</taxon>
    </lineage>
</organism>
<dbReference type="PRINTS" id="PR01607">
    <property type="entry name" value="APYRASEFAMLY"/>
</dbReference>
<evidence type="ECO:0000256" key="6">
    <source>
        <dbReference type="ARBA" id="ARBA00022741"/>
    </source>
</evidence>
<dbReference type="Pfam" id="PF00149">
    <property type="entry name" value="Metallophos"/>
    <property type="match status" value="1"/>
</dbReference>
<sequence length="550" mass="60980">MALSVLTFVLLFTDCVDLTLLHTNHIHSHFEEFNSRGLPCTEDESLRYQCYGGIARRMTKVNEIRAENPNTILLDGGDHFLGTQWFTQYRGYATAHFMNKIRYDAMAPSNHEFDLGPGVFADFLQEANFPVVSCNMNVSRTPEMLGQVEKSVVLVIGGESIGIVGYTTTKTHLISAPAGDVTITDEITALRDEVERLTSQGVNKIIVLGTSGLAKEMKIARKVPGVDVIVGADHHHFLYKGVPPTDQSDVTRMYPLVINPDEDSNVLIVQTTNFGKYLGHLQMTFDEEGKITHFSGNPILLNASITQDPDTLAEVEAWAIPIRAREGEVVGRSYSFLDGRNPSCRARECNLGNLLTDAFLWEHVQFQGDNGWSNVSIAMMCSGGIRKSISAGDIKGTDVTDVLPFGNTIDVVEIKGRIIVEILERSMQEYDLVILPGFFLQYSGLIVVYDVTQPPGSRVVSVLVRCTFCAIPNYEVLEKRKTYKVVMPSYLADGGDGYSVIPEHTLRRLSGRQDAEVVIDYLRQHSPIAPGPEKRIRILGDTSPLANFCR</sequence>
<evidence type="ECO:0000259" key="10">
    <source>
        <dbReference type="Pfam" id="PF02872"/>
    </source>
</evidence>
<feature type="domain" description="5'-Nucleotidase C-terminal" evidence="10">
    <location>
        <begin position="338"/>
        <end position="501"/>
    </location>
</feature>
<feature type="domain" description="Calcineurin-like phosphoesterase" evidence="9">
    <location>
        <begin position="19"/>
        <end position="236"/>
    </location>
</feature>
<dbReference type="CDD" id="cd07409">
    <property type="entry name" value="MPP_CD73_N"/>
    <property type="match status" value="1"/>
</dbReference>
<dbReference type="InterPro" id="IPR004843">
    <property type="entry name" value="Calcineurin-like_PHP"/>
</dbReference>
<evidence type="ECO:0000313" key="12">
    <source>
        <dbReference type="Proteomes" id="UP001152320"/>
    </source>
</evidence>